<evidence type="ECO:0000313" key="1">
    <source>
        <dbReference type="EMBL" id="KAG0648827.1"/>
    </source>
</evidence>
<dbReference type="PANTHER" id="PTHR42085:SF4">
    <property type="entry name" value="F-BOX DOMAIN-CONTAINING PROTEIN"/>
    <property type="match status" value="1"/>
</dbReference>
<proteinExistence type="predicted"/>
<keyword evidence="2" id="KW-1185">Reference proteome</keyword>
<organism evidence="1 2">
    <name type="scientific">Hyphodiscus hymeniophilus</name>
    <dbReference type="NCBI Taxonomy" id="353542"/>
    <lineage>
        <taxon>Eukaryota</taxon>
        <taxon>Fungi</taxon>
        <taxon>Dikarya</taxon>
        <taxon>Ascomycota</taxon>
        <taxon>Pezizomycotina</taxon>
        <taxon>Leotiomycetes</taxon>
        <taxon>Helotiales</taxon>
        <taxon>Hyphodiscaceae</taxon>
        <taxon>Hyphodiscus</taxon>
    </lineage>
</organism>
<dbReference type="OrthoDB" id="2951834at2759"/>
<reference evidence="1" key="1">
    <citation type="submission" date="2019-07" db="EMBL/GenBank/DDBJ databases">
        <title>Hyphodiscus hymeniophilus genome sequencing and assembly.</title>
        <authorList>
            <person name="Kramer G."/>
            <person name="Nodwell J."/>
        </authorList>
    </citation>
    <scope>NUCLEOTIDE SEQUENCE</scope>
    <source>
        <strain evidence="1">ATCC 34498</strain>
    </source>
</reference>
<comment type="caution">
    <text evidence="1">The sequence shown here is derived from an EMBL/GenBank/DDBJ whole genome shotgun (WGS) entry which is preliminary data.</text>
</comment>
<gene>
    <name evidence="1" type="ORF">D0Z07_5076</name>
</gene>
<name>A0A9P6VIZ2_9HELO</name>
<dbReference type="AlphaFoldDB" id="A0A9P6VIZ2"/>
<sequence length="209" mass="23634">MASCLLLDLPGEIRNQIYSHLLILPSHSTPTTLKHHPIYPQILHTCQKIYEEARQILYGYNVFIAHPNLLSGMPRLRKSFVAFSSPNLITMIRRYYILVRLDCDPNFTAKKVQEAFTGVDELTLEVFQAQFGGSENQVLKLFEGIRGVKKARIYGSVTAFPDYAGWLERAMMTTEGTPLPILGEEDKTSVRPYDIWIVRGNLASKGNCG</sequence>
<protein>
    <submittedName>
        <fullName evidence="1">Uncharacterized protein</fullName>
    </submittedName>
</protein>
<dbReference type="PANTHER" id="PTHR42085">
    <property type="entry name" value="F-BOX DOMAIN-CONTAINING PROTEIN"/>
    <property type="match status" value="1"/>
</dbReference>
<accession>A0A9P6VIZ2</accession>
<evidence type="ECO:0000313" key="2">
    <source>
        <dbReference type="Proteomes" id="UP000785200"/>
    </source>
</evidence>
<dbReference type="EMBL" id="VNKQ01000009">
    <property type="protein sequence ID" value="KAG0648827.1"/>
    <property type="molecule type" value="Genomic_DNA"/>
</dbReference>
<dbReference type="InterPro" id="IPR038883">
    <property type="entry name" value="AN11006-like"/>
</dbReference>
<dbReference type="Proteomes" id="UP000785200">
    <property type="component" value="Unassembled WGS sequence"/>
</dbReference>